<feature type="compositionally biased region" description="Basic and acidic residues" evidence="2">
    <location>
        <begin position="137"/>
        <end position="151"/>
    </location>
</feature>
<dbReference type="EMBL" id="CAJOBD010001058">
    <property type="protein sequence ID" value="CAF3754711.1"/>
    <property type="molecule type" value="Genomic_DNA"/>
</dbReference>
<dbReference type="SUPFAM" id="SSF52540">
    <property type="entry name" value="P-loop containing nucleoside triphosphate hydrolases"/>
    <property type="match status" value="1"/>
</dbReference>
<dbReference type="InterPro" id="IPR027417">
    <property type="entry name" value="P-loop_NTPase"/>
</dbReference>
<feature type="compositionally biased region" description="Basic and acidic residues" evidence="2">
    <location>
        <begin position="94"/>
        <end position="128"/>
    </location>
</feature>
<keyword evidence="1" id="KW-0378">Hydrolase</keyword>
<keyword evidence="1" id="KW-0227">DNA damage</keyword>
<feature type="domain" description="DNA helicase Pif1-like DEAD-box helicase" evidence="3">
    <location>
        <begin position="1276"/>
        <end position="1408"/>
    </location>
</feature>
<feature type="compositionally biased region" description="Polar residues" evidence="2">
    <location>
        <begin position="215"/>
        <end position="224"/>
    </location>
</feature>
<comment type="cofactor">
    <cofactor evidence="1">
        <name>Mg(2+)</name>
        <dbReference type="ChEBI" id="CHEBI:18420"/>
    </cofactor>
</comment>
<protein>
    <recommendedName>
        <fullName evidence="1">ATP-dependent DNA helicase</fullName>
        <ecNumber evidence="1">5.6.2.3</ecNumber>
    </recommendedName>
</protein>
<dbReference type="GO" id="GO:0000723">
    <property type="term" value="P:telomere maintenance"/>
    <property type="evidence" value="ECO:0007669"/>
    <property type="project" value="InterPro"/>
</dbReference>
<keyword evidence="1" id="KW-0234">DNA repair</keyword>
<dbReference type="PANTHER" id="PTHR47642">
    <property type="entry name" value="ATP-DEPENDENT DNA HELICASE"/>
    <property type="match status" value="1"/>
</dbReference>
<feature type="compositionally biased region" description="Basic and acidic residues" evidence="2">
    <location>
        <begin position="163"/>
        <end position="197"/>
    </location>
</feature>
<dbReference type="Pfam" id="PF05970">
    <property type="entry name" value="PIF1"/>
    <property type="match status" value="1"/>
</dbReference>
<dbReference type="InterPro" id="IPR025476">
    <property type="entry name" value="Helitron_helicase-like"/>
</dbReference>
<dbReference type="PANTHER" id="PTHR47642:SF7">
    <property type="entry name" value="ATP-DEPENDENT DNA HELICASE PIF1"/>
    <property type="match status" value="1"/>
</dbReference>
<comment type="caution">
    <text evidence="5">The sequence shown here is derived from an EMBL/GenBank/DDBJ whole genome shotgun (WGS) entry which is preliminary data.</text>
</comment>
<evidence type="ECO:0000313" key="6">
    <source>
        <dbReference type="Proteomes" id="UP000663836"/>
    </source>
</evidence>
<dbReference type="GO" id="GO:0016787">
    <property type="term" value="F:hydrolase activity"/>
    <property type="evidence" value="ECO:0007669"/>
    <property type="project" value="UniProtKB-KW"/>
</dbReference>
<comment type="catalytic activity">
    <reaction evidence="1">
        <text>ATP + H2O = ADP + phosphate + H(+)</text>
        <dbReference type="Rhea" id="RHEA:13065"/>
        <dbReference type="ChEBI" id="CHEBI:15377"/>
        <dbReference type="ChEBI" id="CHEBI:15378"/>
        <dbReference type="ChEBI" id="CHEBI:30616"/>
        <dbReference type="ChEBI" id="CHEBI:43474"/>
        <dbReference type="ChEBI" id="CHEBI:456216"/>
        <dbReference type="EC" id="5.6.2.3"/>
    </reaction>
</comment>
<feature type="compositionally biased region" description="Polar residues" evidence="2">
    <location>
        <begin position="153"/>
        <end position="162"/>
    </location>
</feature>
<dbReference type="InterPro" id="IPR010285">
    <property type="entry name" value="DNA_helicase_pif1-like_DEAD"/>
</dbReference>
<dbReference type="InterPro" id="IPR051055">
    <property type="entry name" value="PIF1_helicase"/>
</dbReference>
<sequence>MDARAINNGAWSPNHFVPLLSPAIHYESDNSNQPTPIVVTPEKKTLKNNTVTQIRIPEFQSSLSRRLRTGDNIGIDSTQSTNPGTMQNSQNDLAEQHQSRLDKLKEQARISRMNETDEQRQNRLEKQKQRAQSSRTGEAEEHRQLRLEKQKTRNQSNQSNETAEQRQNRLEKKRERTRSNRTNETEEQRLIRLEQQRKRSQANKRKRKLEKRASDNSAIQQQDIDMQLNETEHHALRDGDKMDDLTRNENVVNKKKSSTSLPWPEPIAHKLKEACLQQFLRRMSMSALAETTCAVCNVRTPVQKTKKIPMSKIPHFHLLKVSDELKDVIISTQSSTSKNSNGDKIQVVEHAQIPSTLNSPSFYYENGIVLYTNGLSQQNKLNMCTLCQKCYEALSKEQIPKFSPANNMWLGDVPTELQGLTIPEEKLISLYRHNSCVIKLQSPFHSTTTAQAALKGNCITFLQNVPNIVSSLPLALDDLCDTLKVIFVGARPPERIHLKKILTVQSNSALNKLLHHIKTIGGRVMGSAYSRTALRTRIHALIYNQGLPSIFLTLNPADIHSPVALYFAGIKLDLDNIQMGQLMDTYKRAEIIASHPVATAKFFHLLISNILNTMISGGVLGPIKAYFGTVESQGRGSLHLHLLIWLDHDMKPADMKEKIQNADFREKLKAYLEDIIKEDLDEFKDKHVFENLHVTRTLNTPPRLSQDNIYAALRTMDLTGLGENINKSPVWSTPIKQQLSPSTPYAASLWNKSLHTPTHDRPTSVMNVLHNQSNINPACLPTPNPSSPNFAARFRADVVQLVETDNKHKHSDTCYKYSNPKQGDKKICRLRMPRKLVPVSTIDPDTDVIGDDVYDDEIIDDENNDEEQFQIQSVENDKSFVLVNTRIDYQYRSNILNNTCLYDFVSILYKKKINATDLKYLSKTTAPIREDICEKGRPPNERYPFQKQHPQTSTHLMMKYSQPHIPILYGPQIPRRDRDDTRERYSRALLTLFVPWCTVTDLCDVNQTWEDAFKSRQHLISMHSWKIIENIQLLHECKKDRDEHLLQVITEAQTDNGAIDPILLPANHDVHGEHDMDDSEDLLELLRHLDEHTSTAINTTKKSTENKYIEETIATVENVGRFTHLNTYQQSSLNESTDKQLVPFVSATPDLVRLNTKWQEQLKNEKERVRRNLMNGSHEKDWDGTLDLNAAKDAVITVINPNNYNTSKFENYGSVLPVISVTANFPTQRSIVEQFTLNREQRAAFMIITSHLDGDNRCRTGEQRNSGKPRTIKPGDSKLEKQWRLIEYLFIDEMSMVGLTLLAKLNRIISAAKHVDPQIPFGGVNVIFFGDYLQYPPVYDAPLHTDFSLPTKKKSSKLPTEKQIQQRVARSLILQINCVVKLTQQMRTEDLRYLQLLERLRHGQCTHDDYELLLTRVVGQPSVASLHDSPWNQAPILVFRNEVRTQLNHKAAIHNATQSGNLPMVCVAQDTCKGKPIEDPTLIKKLLELSDI</sequence>
<feature type="region of interest" description="Disordered" evidence="2">
    <location>
        <begin position="70"/>
        <end position="225"/>
    </location>
</feature>
<dbReference type="GO" id="GO:0005524">
    <property type="term" value="F:ATP binding"/>
    <property type="evidence" value="ECO:0007669"/>
    <property type="project" value="UniProtKB-KW"/>
</dbReference>
<keyword evidence="1" id="KW-0233">DNA recombination</keyword>
<keyword evidence="1" id="KW-0067">ATP-binding</keyword>
<dbReference type="Proteomes" id="UP000663836">
    <property type="component" value="Unassembled WGS sequence"/>
</dbReference>
<dbReference type="GO" id="GO:0006310">
    <property type="term" value="P:DNA recombination"/>
    <property type="evidence" value="ECO:0007669"/>
    <property type="project" value="UniProtKB-KW"/>
</dbReference>
<dbReference type="GO" id="GO:0043139">
    <property type="term" value="F:5'-3' DNA helicase activity"/>
    <property type="evidence" value="ECO:0007669"/>
    <property type="project" value="UniProtKB-EC"/>
</dbReference>
<dbReference type="Pfam" id="PF14214">
    <property type="entry name" value="Helitron_like_N"/>
    <property type="match status" value="1"/>
</dbReference>
<dbReference type="EC" id="5.6.2.3" evidence="1"/>
<reference evidence="5" key="1">
    <citation type="submission" date="2021-02" db="EMBL/GenBank/DDBJ databases">
        <authorList>
            <person name="Nowell W R."/>
        </authorList>
    </citation>
    <scope>NUCLEOTIDE SEQUENCE</scope>
</reference>
<feature type="compositionally biased region" description="Basic residues" evidence="2">
    <location>
        <begin position="198"/>
        <end position="210"/>
    </location>
</feature>
<keyword evidence="1" id="KW-0347">Helicase</keyword>
<feature type="compositionally biased region" description="Polar residues" evidence="2">
    <location>
        <begin position="75"/>
        <end position="93"/>
    </location>
</feature>
<proteinExistence type="inferred from homology"/>
<evidence type="ECO:0000259" key="3">
    <source>
        <dbReference type="Pfam" id="PF05970"/>
    </source>
</evidence>
<evidence type="ECO:0000313" key="5">
    <source>
        <dbReference type="EMBL" id="CAF3754711.1"/>
    </source>
</evidence>
<organism evidence="5 6">
    <name type="scientific">Rotaria sordida</name>
    <dbReference type="NCBI Taxonomy" id="392033"/>
    <lineage>
        <taxon>Eukaryota</taxon>
        <taxon>Metazoa</taxon>
        <taxon>Spiralia</taxon>
        <taxon>Gnathifera</taxon>
        <taxon>Rotifera</taxon>
        <taxon>Eurotatoria</taxon>
        <taxon>Bdelloidea</taxon>
        <taxon>Philodinida</taxon>
        <taxon>Philodinidae</taxon>
        <taxon>Rotaria</taxon>
    </lineage>
</organism>
<evidence type="ECO:0000259" key="4">
    <source>
        <dbReference type="Pfam" id="PF14214"/>
    </source>
</evidence>
<name>A0A818YRS8_9BILA</name>
<dbReference type="GO" id="GO:0006281">
    <property type="term" value="P:DNA repair"/>
    <property type="evidence" value="ECO:0007669"/>
    <property type="project" value="UniProtKB-KW"/>
</dbReference>
<evidence type="ECO:0000256" key="1">
    <source>
        <dbReference type="RuleBase" id="RU363044"/>
    </source>
</evidence>
<comment type="similarity">
    <text evidence="1">Belongs to the helicase family.</text>
</comment>
<feature type="domain" description="Helitron helicase-like" evidence="4">
    <location>
        <begin position="498"/>
        <end position="644"/>
    </location>
</feature>
<accession>A0A818YRS8</accession>
<keyword evidence="1" id="KW-0547">Nucleotide-binding</keyword>
<dbReference type="Gene3D" id="3.40.50.300">
    <property type="entry name" value="P-loop containing nucleotide triphosphate hydrolases"/>
    <property type="match status" value="1"/>
</dbReference>
<evidence type="ECO:0000256" key="2">
    <source>
        <dbReference type="SAM" id="MobiDB-lite"/>
    </source>
</evidence>
<gene>
    <name evidence="5" type="ORF">JBS370_LOCUS12769</name>
</gene>